<reference evidence="2" key="1">
    <citation type="journal article" date="2020" name="Stud. Mycol.">
        <title>101 Dothideomycetes genomes: a test case for predicting lifestyles and emergence of pathogens.</title>
        <authorList>
            <person name="Haridas S."/>
            <person name="Albert R."/>
            <person name="Binder M."/>
            <person name="Bloem J."/>
            <person name="Labutti K."/>
            <person name="Salamov A."/>
            <person name="Andreopoulos B."/>
            <person name="Baker S."/>
            <person name="Barry K."/>
            <person name="Bills G."/>
            <person name="Bluhm B."/>
            <person name="Cannon C."/>
            <person name="Castanera R."/>
            <person name="Culley D."/>
            <person name="Daum C."/>
            <person name="Ezra D."/>
            <person name="Gonzalez J."/>
            <person name="Henrissat B."/>
            <person name="Kuo A."/>
            <person name="Liang C."/>
            <person name="Lipzen A."/>
            <person name="Lutzoni F."/>
            <person name="Magnuson J."/>
            <person name="Mondo S."/>
            <person name="Nolan M."/>
            <person name="Ohm R."/>
            <person name="Pangilinan J."/>
            <person name="Park H.-J."/>
            <person name="Ramirez L."/>
            <person name="Alfaro M."/>
            <person name="Sun H."/>
            <person name="Tritt A."/>
            <person name="Yoshinaga Y."/>
            <person name="Zwiers L.-H."/>
            <person name="Turgeon B."/>
            <person name="Goodwin S."/>
            <person name="Spatafora J."/>
            <person name="Crous P."/>
            <person name="Grigoriev I."/>
        </authorList>
    </citation>
    <scope>NUCLEOTIDE SEQUENCE</scope>
    <source>
        <strain evidence="2">ATCC 16933</strain>
    </source>
</reference>
<dbReference type="Proteomes" id="UP000799766">
    <property type="component" value="Unassembled WGS sequence"/>
</dbReference>
<protein>
    <submittedName>
        <fullName evidence="2">Uncharacterized protein</fullName>
    </submittedName>
</protein>
<sequence length="206" mass="22375">MSVRSTDELRNNCVEQSPSSLSSGSEKAPIALTPIPTSHQQTSPDHTRLPYTNPISIAVLLNLPRPILVAIYFVLAVSGGARVRCRRRIICRERRVKSALQGEGEGESWSERNFDTLLSHASSKAETSPAFRTCLPPSSLKEQESSRAVAPAVEVSTGSQTGSAARYATPSDTSTDPSDSTARACKLVHNRISLVSYRESYTKKTQ</sequence>
<dbReference type="AlphaFoldDB" id="A0A6A6NNM9"/>
<proteinExistence type="predicted"/>
<evidence type="ECO:0000313" key="2">
    <source>
        <dbReference type="EMBL" id="KAF2453380.1"/>
    </source>
</evidence>
<gene>
    <name evidence="2" type="ORF">BDY21DRAFT_130143</name>
</gene>
<name>A0A6A6NNM9_9PEZI</name>
<feature type="region of interest" description="Disordered" evidence="1">
    <location>
        <begin position="136"/>
        <end position="181"/>
    </location>
</feature>
<evidence type="ECO:0000256" key="1">
    <source>
        <dbReference type="SAM" id="MobiDB-lite"/>
    </source>
</evidence>
<feature type="compositionally biased region" description="Low complexity" evidence="1">
    <location>
        <begin position="169"/>
        <end position="181"/>
    </location>
</feature>
<feature type="compositionally biased region" description="Basic and acidic residues" evidence="1">
    <location>
        <begin position="1"/>
        <end position="10"/>
    </location>
</feature>
<organism evidence="2 3">
    <name type="scientific">Lineolata rhizophorae</name>
    <dbReference type="NCBI Taxonomy" id="578093"/>
    <lineage>
        <taxon>Eukaryota</taxon>
        <taxon>Fungi</taxon>
        <taxon>Dikarya</taxon>
        <taxon>Ascomycota</taxon>
        <taxon>Pezizomycotina</taxon>
        <taxon>Dothideomycetes</taxon>
        <taxon>Dothideomycetes incertae sedis</taxon>
        <taxon>Lineolatales</taxon>
        <taxon>Lineolataceae</taxon>
        <taxon>Lineolata</taxon>
    </lineage>
</organism>
<dbReference type="EMBL" id="MU001698">
    <property type="protein sequence ID" value="KAF2453380.1"/>
    <property type="molecule type" value="Genomic_DNA"/>
</dbReference>
<accession>A0A6A6NNM9</accession>
<keyword evidence="3" id="KW-1185">Reference proteome</keyword>
<evidence type="ECO:0000313" key="3">
    <source>
        <dbReference type="Proteomes" id="UP000799766"/>
    </source>
</evidence>
<feature type="compositionally biased region" description="Polar residues" evidence="1">
    <location>
        <begin position="35"/>
        <end position="44"/>
    </location>
</feature>
<feature type="region of interest" description="Disordered" evidence="1">
    <location>
        <begin position="1"/>
        <end position="48"/>
    </location>
</feature>